<evidence type="ECO:0000256" key="1">
    <source>
        <dbReference type="ARBA" id="ARBA00022618"/>
    </source>
</evidence>
<dbReference type="OrthoDB" id="5590282at2759"/>
<evidence type="ECO:0000256" key="4">
    <source>
        <dbReference type="RuleBase" id="RU000383"/>
    </source>
</evidence>
<protein>
    <submittedName>
        <fullName evidence="7">Putative cyclin B</fullName>
    </submittedName>
</protein>
<dbReference type="PIRSF" id="PIRSF001771">
    <property type="entry name" value="Cyclin_A_B_D_E"/>
    <property type="match status" value="1"/>
</dbReference>
<dbReference type="SUPFAM" id="SSF47954">
    <property type="entry name" value="Cyclin-like"/>
    <property type="match status" value="2"/>
</dbReference>
<dbReference type="EMBL" id="SNRW01010330">
    <property type="protein sequence ID" value="KAA6376725.1"/>
    <property type="molecule type" value="Genomic_DNA"/>
</dbReference>
<evidence type="ECO:0000256" key="2">
    <source>
        <dbReference type="ARBA" id="ARBA00023127"/>
    </source>
</evidence>
<feature type="domain" description="Cyclin-like" evidence="6">
    <location>
        <begin position="71"/>
        <end position="161"/>
    </location>
</feature>
<dbReference type="FunFam" id="1.10.472.10:FF:000001">
    <property type="entry name" value="G2/mitotic-specific cyclin"/>
    <property type="match status" value="1"/>
</dbReference>
<evidence type="ECO:0000313" key="8">
    <source>
        <dbReference type="Proteomes" id="UP000324800"/>
    </source>
</evidence>
<dbReference type="Pfam" id="PF00134">
    <property type="entry name" value="Cyclin_N"/>
    <property type="match status" value="1"/>
</dbReference>
<organism evidence="7 8">
    <name type="scientific">Streblomastix strix</name>
    <dbReference type="NCBI Taxonomy" id="222440"/>
    <lineage>
        <taxon>Eukaryota</taxon>
        <taxon>Metamonada</taxon>
        <taxon>Preaxostyla</taxon>
        <taxon>Oxymonadida</taxon>
        <taxon>Streblomastigidae</taxon>
        <taxon>Streblomastix</taxon>
    </lineage>
</organism>
<dbReference type="InterPro" id="IPR046965">
    <property type="entry name" value="Cyclin_A/B-like"/>
</dbReference>
<evidence type="ECO:0000313" key="7">
    <source>
        <dbReference type="EMBL" id="KAA6376725.1"/>
    </source>
</evidence>
<keyword evidence="2 4" id="KW-0195">Cyclin</keyword>
<comment type="caution">
    <text evidence="7">The sequence shown here is derived from an EMBL/GenBank/DDBJ whole genome shotgun (WGS) entry which is preliminary data.</text>
</comment>
<dbReference type="GO" id="GO:0016538">
    <property type="term" value="F:cyclin-dependent protein serine/threonine kinase regulator activity"/>
    <property type="evidence" value="ECO:0007669"/>
    <property type="project" value="InterPro"/>
</dbReference>
<proteinExistence type="inferred from homology"/>
<evidence type="ECO:0000259" key="6">
    <source>
        <dbReference type="SMART" id="SM00385"/>
    </source>
</evidence>
<comment type="similarity">
    <text evidence="4">Belongs to the cyclin family.</text>
</comment>
<dbReference type="Pfam" id="PF02984">
    <property type="entry name" value="Cyclin_C"/>
    <property type="match status" value="1"/>
</dbReference>
<feature type="non-terminal residue" evidence="7">
    <location>
        <position position="227"/>
    </location>
</feature>
<gene>
    <name evidence="7" type="ORF">EZS28_027747</name>
</gene>
<feature type="region of interest" description="Disordered" evidence="5">
    <location>
        <begin position="1"/>
        <end position="22"/>
    </location>
</feature>
<dbReference type="InterPro" id="IPR036915">
    <property type="entry name" value="Cyclin-like_sf"/>
</dbReference>
<dbReference type="InterPro" id="IPR004367">
    <property type="entry name" value="Cyclin_C-dom"/>
</dbReference>
<feature type="compositionally biased region" description="Acidic residues" evidence="5">
    <location>
        <begin position="11"/>
        <end position="20"/>
    </location>
</feature>
<dbReference type="PANTHER" id="PTHR10177">
    <property type="entry name" value="CYCLINS"/>
    <property type="match status" value="1"/>
</dbReference>
<dbReference type="Gene3D" id="1.10.472.10">
    <property type="entry name" value="Cyclin-like"/>
    <property type="match status" value="2"/>
</dbReference>
<evidence type="ECO:0000256" key="3">
    <source>
        <dbReference type="ARBA" id="ARBA00023306"/>
    </source>
</evidence>
<dbReference type="InterPro" id="IPR006671">
    <property type="entry name" value="Cyclin_N"/>
</dbReference>
<evidence type="ECO:0000256" key="5">
    <source>
        <dbReference type="SAM" id="MobiDB-lite"/>
    </source>
</evidence>
<name>A0A5J4V3Y2_9EUKA</name>
<dbReference type="Proteomes" id="UP000324800">
    <property type="component" value="Unassembled WGS sequence"/>
</dbReference>
<accession>A0A5J4V3Y2</accession>
<dbReference type="GO" id="GO:0044772">
    <property type="term" value="P:mitotic cell cycle phase transition"/>
    <property type="evidence" value="ECO:0007669"/>
    <property type="project" value="InterPro"/>
</dbReference>
<keyword evidence="3" id="KW-0131">Cell cycle</keyword>
<dbReference type="InterPro" id="IPR013763">
    <property type="entry name" value="Cyclin-like_dom"/>
</dbReference>
<dbReference type="SMART" id="SM00385">
    <property type="entry name" value="CYCLIN"/>
    <property type="match status" value="1"/>
</dbReference>
<dbReference type="GO" id="GO:0051301">
    <property type="term" value="P:cell division"/>
    <property type="evidence" value="ECO:0007669"/>
    <property type="project" value="UniProtKB-KW"/>
</dbReference>
<dbReference type="InterPro" id="IPR039361">
    <property type="entry name" value="Cyclin"/>
</dbReference>
<dbReference type="AlphaFoldDB" id="A0A5J4V3Y2"/>
<reference evidence="7 8" key="1">
    <citation type="submission" date="2019-03" db="EMBL/GenBank/DDBJ databases">
        <title>Single cell metagenomics reveals metabolic interactions within the superorganism composed of flagellate Streblomastix strix and complex community of Bacteroidetes bacteria on its surface.</title>
        <authorList>
            <person name="Treitli S.C."/>
            <person name="Kolisko M."/>
            <person name="Husnik F."/>
            <person name="Keeling P."/>
            <person name="Hampl V."/>
        </authorList>
    </citation>
    <scope>NUCLEOTIDE SEQUENCE [LARGE SCALE GENOMIC DNA]</scope>
    <source>
        <strain evidence="7">ST1C</strain>
    </source>
</reference>
<keyword evidence="1" id="KW-0132">Cell division</keyword>
<sequence>MISGVPSYTIPDDEPVEDIDKEDRDNQFTCSQYSNDVYQYLRDLQVQLQPNPNYMQQQIHISSKLRAYCVDWVVDLHRTLSQTYQTSLQADTLFLSISLFDRFLSRKVVSQEKLYLVALGCFFVASKFEETYYPSVDQLLKFAPDVGKKEDLLKMERIILSELRYSLGAPTPLTFLKRYAKAAHADSTVGMLSRFMSEYSLTSYPLCTKYLPSHIAAASISHALRIS</sequence>